<reference evidence="8" key="1">
    <citation type="journal article" date="2019" name="Int. J. Syst. Evol. Microbiol.">
        <title>The Global Catalogue of Microorganisms (GCM) 10K type strain sequencing project: providing services to taxonomists for standard genome sequencing and annotation.</title>
        <authorList>
            <consortium name="The Broad Institute Genomics Platform"/>
            <consortium name="The Broad Institute Genome Sequencing Center for Infectious Disease"/>
            <person name="Wu L."/>
            <person name="Ma J."/>
        </authorList>
    </citation>
    <scope>NUCLEOTIDE SEQUENCE [LARGE SCALE GENOMIC DNA]</scope>
    <source>
        <strain evidence="8">KCTC 42195</strain>
    </source>
</reference>
<proteinExistence type="predicted"/>
<feature type="transmembrane region" description="Helical" evidence="5">
    <location>
        <begin position="68"/>
        <end position="90"/>
    </location>
</feature>
<evidence type="ECO:0000256" key="1">
    <source>
        <dbReference type="ARBA" id="ARBA00004141"/>
    </source>
</evidence>
<feature type="domain" description="NnrU" evidence="6">
    <location>
        <begin position="3"/>
        <end position="181"/>
    </location>
</feature>
<keyword evidence="2 5" id="KW-0812">Transmembrane</keyword>
<dbReference type="RefSeq" id="WP_390280374.1">
    <property type="nucleotide sequence ID" value="NZ_JBHRYH010000041.1"/>
</dbReference>
<evidence type="ECO:0000259" key="6">
    <source>
        <dbReference type="Pfam" id="PF07298"/>
    </source>
</evidence>
<name>A0ABV7TWB7_9NEIS</name>
<feature type="transmembrane region" description="Helical" evidence="5">
    <location>
        <begin position="35"/>
        <end position="56"/>
    </location>
</feature>
<evidence type="ECO:0000256" key="3">
    <source>
        <dbReference type="ARBA" id="ARBA00022989"/>
    </source>
</evidence>
<keyword evidence="3 5" id="KW-1133">Transmembrane helix</keyword>
<feature type="transmembrane region" description="Helical" evidence="5">
    <location>
        <begin position="122"/>
        <end position="139"/>
    </location>
</feature>
<evidence type="ECO:0000313" key="7">
    <source>
        <dbReference type="EMBL" id="MFC3627084.1"/>
    </source>
</evidence>
<dbReference type="EMBL" id="JBHRYH010000041">
    <property type="protein sequence ID" value="MFC3627084.1"/>
    <property type="molecule type" value="Genomic_DNA"/>
</dbReference>
<dbReference type="InterPro" id="IPR009915">
    <property type="entry name" value="NnrU_dom"/>
</dbReference>
<evidence type="ECO:0000256" key="4">
    <source>
        <dbReference type="ARBA" id="ARBA00023136"/>
    </source>
</evidence>
<comment type="caution">
    <text evidence="7">The sequence shown here is derived from an EMBL/GenBank/DDBJ whole genome shotgun (WGS) entry which is preliminary data.</text>
</comment>
<protein>
    <submittedName>
        <fullName evidence="7">NnrU family protein</fullName>
    </submittedName>
</protein>
<evidence type="ECO:0000313" key="8">
    <source>
        <dbReference type="Proteomes" id="UP001595636"/>
    </source>
</evidence>
<accession>A0ABV7TWB7</accession>
<dbReference type="Pfam" id="PF07298">
    <property type="entry name" value="NnrU"/>
    <property type="match status" value="1"/>
</dbReference>
<evidence type="ECO:0000256" key="2">
    <source>
        <dbReference type="ARBA" id="ARBA00022692"/>
    </source>
</evidence>
<sequence length="184" mass="19737">MTILLFGLLLFFGIHLLPAMPRLRGALLRRLGPLYYRAGFSLLAAGGLALVVLSYVPHAGGGLIADASARQLAGLLMPLAMVLIVAAQLPGHLRRWLRHPMLLGVLLWALGHLLANGGQFTGLLLFGSFAGYALLAAWLQQRRGWSAGSQTARWQFDVLAVLAGVSAEVLLRSWHALLFGVGLV</sequence>
<comment type="subcellular location">
    <subcellularLocation>
        <location evidence="1">Membrane</location>
        <topology evidence="1">Multi-pass membrane protein</topology>
    </subcellularLocation>
</comment>
<evidence type="ECO:0000256" key="5">
    <source>
        <dbReference type="SAM" id="Phobius"/>
    </source>
</evidence>
<organism evidence="7 8">
    <name type="scientific">Vogesella amnigena</name>
    <dbReference type="NCBI Taxonomy" id="1507449"/>
    <lineage>
        <taxon>Bacteria</taxon>
        <taxon>Pseudomonadati</taxon>
        <taxon>Pseudomonadota</taxon>
        <taxon>Betaproteobacteria</taxon>
        <taxon>Neisseriales</taxon>
        <taxon>Chromobacteriaceae</taxon>
        <taxon>Vogesella</taxon>
    </lineage>
</organism>
<keyword evidence="4 5" id="KW-0472">Membrane</keyword>
<dbReference type="Proteomes" id="UP001595636">
    <property type="component" value="Unassembled WGS sequence"/>
</dbReference>
<keyword evidence="8" id="KW-1185">Reference proteome</keyword>
<gene>
    <name evidence="7" type="ORF">ACFOKJ_13275</name>
</gene>